<dbReference type="EMBL" id="LN902845">
    <property type="protein sequence ID" value="CDS36098.1"/>
    <property type="molecule type" value="Genomic_DNA"/>
</dbReference>
<keyword evidence="1" id="KW-0812">Transmembrane</keyword>
<name>A0A068XUR9_ECHMU</name>
<evidence type="ECO:0000256" key="1">
    <source>
        <dbReference type="SAM" id="Phobius"/>
    </source>
</evidence>
<protein>
    <submittedName>
        <fullName evidence="2">Uncharacterized protein</fullName>
    </submittedName>
</protein>
<sequence length="67" mass="7490">MLPPAFVNAFSLCCSVASLFIVHQSTHAMNKRAEKGETILGGIIFSWTVFIQLPHCNSWPDCHKTTR</sequence>
<accession>A0A068XUR9</accession>
<keyword evidence="1" id="KW-1133">Transmembrane helix</keyword>
<dbReference type="Proteomes" id="UP000017246">
    <property type="component" value="Unassembled WGS sequence"/>
</dbReference>
<proteinExistence type="predicted"/>
<reference evidence="2" key="1">
    <citation type="journal article" date="2013" name="Nature">
        <title>The genomes of four tapeworm species reveal adaptations to parasitism.</title>
        <authorList>
            <person name="Tsai I.J."/>
            <person name="Zarowiecki M."/>
            <person name="Holroyd N."/>
            <person name="Garciarrubio A."/>
            <person name="Sanchez-Flores A."/>
            <person name="Brooks K.L."/>
            <person name="Tracey A."/>
            <person name="Bobes R.J."/>
            <person name="Fragoso G."/>
            <person name="Sciutto E."/>
            <person name="Aslett M."/>
            <person name="Beasley H."/>
            <person name="Bennett H.M."/>
            <person name="Cai J."/>
            <person name="Camicia F."/>
            <person name="Clark R."/>
            <person name="Cucher M."/>
            <person name="De Silva N."/>
            <person name="Day T.A."/>
            <person name="Deplazes P."/>
            <person name="Estrada K."/>
            <person name="Fernandez C."/>
            <person name="Holland P.W."/>
            <person name="Hou J."/>
            <person name="Hu S."/>
            <person name="Huckvale T."/>
            <person name="Hung S.S."/>
            <person name="Kamenetzky L."/>
            <person name="Keane J.A."/>
            <person name="Kiss F."/>
            <person name="Koziol U."/>
            <person name="Lambert O."/>
            <person name="Liu K."/>
            <person name="Luo X."/>
            <person name="Luo Y."/>
            <person name="Macchiaroli N."/>
            <person name="Nichol S."/>
            <person name="Paps J."/>
            <person name="Parkinson J."/>
            <person name="Pouchkina-Stantcheva N."/>
            <person name="Riddiford N."/>
            <person name="Rosenzvit M."/>
            <person name="Salinas G."/>
            <person name="Wasmuth J.D."/>
            <person name="Zamanian M."/>
            <person name="Zheng Y."/>
            <person name="Cai X."/>
            <person name="Soberon X."/>
            <person name="Olson P.D."/>
            <person name="Laclette J.P."/>
            <person name="Brehm K."/>
            <person name="Berriman M."/>
            <person name="Garciarrubio A."/>
            <person name="Bobes R.J."/>
            <person name="Fragoso G."/>
            <person name="Sanchez-Flores A."/>
            <person name="Estrada K."/>
            <person name="Cevallos M.A."/>
            <person name="Morett E."/>
            <person name="Gonzalez V."/>
            <person name="Portillo T."/>
            <person name="Ochoa-Leyva A."/>
            <person name="Jose M.V."/>
            <person name="Sciutto E."/>
            <person name="Landa A."/>
            <person name="Jimenez L."/>
            <person name="Valdes V."/>
            <person name="Carrero J.C."/>
            <person name="Larralde C."/>
            <person name="Morales-Montor J."/>
            <person name="Limon-Lason J."/>
            <person name="Soberon X."/>
            <person name="Laclette J.P."/>
        </authorList>
    </citation>
    <scope>NUCLEOTIDE SEQUENCE [LARGE SCALE GENOMIC DNA]</scope>
</reference>
<organism evidence="2 3">
    <name type="scientific">Echinococcus multilocularis</name>
    <name type="common">Fox tapeworm</name>
    <dbReference type="NCBI Taxonomy" id="6211"/>
    <lineage>
        <taxon>Eukaryota</taxon>
        <taxon>Metazoa</taxon>
        <taxon>Spiralia</taxon>
        <taxon>Lophotrochozoa</taxon>
        <taxon>Platyhelminthes</taxon>
        <taxon>Cestoda</taxon>
        <taxon>Eucestoda</taxon>
        <taxon>Cyclophyllidea</taxon>
        <taxon>Taeniidae</taxon>
        <taxon>Echinococcus</taxon>
    </lineage>
</organism>
<dbReference type="AlphaFoldDB" id="A0A068XUR9"/>
<gene>
    <name evidence="2" type="ORF">EmuJ_000283600</name>
</gene>
<keyword evidence="3" id="KW-1185">Reference proteome</keyword>
<reference evidence="2" key="2">
    <citation type="submission" date="2015-11" db="EMBL/GenBank/DDBJ databases">
        <authorList>
            <person name="Zhang Y."/>
            <person name="Guo Z."/>
        </authorList>
    </citation>
    <scope>NUCLEOTIDE SEQUENCE</scope>
</reference>
<evidence type="ECO:0000313" key="2">
    <source>
        <dbReference type="EMBL" id="CDS36098.1"/>
    </source>
</evidence>
<keyword evidence="1" id="KW-0472">Membrane</keyword>
<evidence type="ECO:0000313" key="3">
    <source>
        <dbReference type="Proteomes" id="UP000017246"/>
    </source>
</evidence>
<feature type="transmembrane region" description="Helical" evidence="1">
    <location>
        <begin position="6"/>
        <end position="22"/>
    </location>
</feature>